<dbReference type="Pfam" id="PF10014">
    <property type="entry name" value="2OG-Fe_Oxy_2"/>
    <property type="match status" value="1"/>
</dbReference>
<dbReference type="EMBL" id="JAVRFH010000002">
    <property type="protein sequence ID" value="MDT0609084.1"/>
    <property type="molecule type" value="Genomic_DNA"/>
</dbReference>
<evidence type="ECO:0000256" key="1">
    <source>
        <dbReference type="SAM" id="MobiDB-lite"/>
    </source>
</evidence>
<organism evidence="2 3">
    <name type="scientific">Streptomyces lancefieldiae</name>
    <dbReference type="NCBI Taxonomy" id="3075520"/>
    <lineage>
        <taxon>Bacteria</taxon>
        <taxon>Bacillati</taxon>
        <taxon>Actinomycetota</taxon>
        <taxon>Actinomycetes</taxon>
        <taxon>Kitasatosporales</taxon>
        <taxon>Streptomycetaceae</taxon>
        <taxon>Streptomyces</taxon>
    </lineage>
</organism>
<dbReference type="Gene3D" id="2.60.120.620">
    <property type="entry name" value="q2cbj1_9rhob like domain"/>
    <property type="match status" value="1"/>
</dbReference>
<gene>
    <name evidence="2" type="ORF">RM812_02380</name>
</gene>
<keyword evidence="2" id="KW-0560">Oxidoreductase</keyword>
<dbReference type="Proteomes" id="UP001180724">
    <property type="component" value="Unassembled WGS sequence"/>
</dbReference>
<protein>
    <submittedName>
        <fullName evidence="2">2OG-Fe dioxygenase family protein</fullName>
    </submittedName>
</protein>
<feature type="region of interest" description="Disordered" evidence="1">
    <location>
        <begin position="1"/>
        <end position="24"/>
    </location>
</feature>
<dbReference type="InterPro" id="IPR018724">
    <property type="entry name" value="2OG-Fe_dioxygenase"/>
</dbReference>
<evidence type="ECO:0000313" key="3">
    <source>
        <dbReference type="Proteomes" id="UP001180724"/>
    </source>
</evidence>
<dbReference type="GO" id="GO:0051213">
    <property type="term" value="F:dioxygenase activity"/>
    <property type="evidence" value="ECO:0007669"/>
    <property type="project" value="UniProtKB-KW"/>
</dbReference>
<name>A0ABU3AFX8_9ACTN</name>
<feature type="compositionally biased region" description="Polar residues" evidence="1">
    <location>
        <begin position="1"/>
        <end position="10"/>
    </location>
</feature>
<evidence type="ECO:0000313" key="2">
    <source>
        <dbReference type="EMBL" id="MDT0609084.1"/>
    </source>
</evidence>
<reference evidence="2" key="1">
    <citation type="submission" date="2024-05" db="EMBL/GenBank/DDBJ databases">
        <title>30 novel species of actinomycetes from the DSMZ collection.</title>
        <authorList>
            <person name="Nouioui I."/>
        </authorList>
    </citation>
    <scope>NUCLEOTIDE SEQUENCE</scope>
    <source>
        <strain evidence="2">DSM 40712</strain>
    </source>
</reference>
<keyword evidence="2" id="KW-0223">Dioxygenase</keyword>
<keyword evidence="3" id="KW-1185">Reference proteome</keyword>
<accession>A0ABU3AFX8</accession>
<proteinExistence type="predicted"/>
<comment type="caution">
    <text evidence="2">The sequence shown here is derived from an EMBL/GenBank/DDBJ whole genome shotgun (WGS) entry which is preliminary data.</text>
</comment>
<dbReference type="RefSeq" id="WP_311570679.1">
    <property type="nucleotide sequence ID" value="NZ_JAVRFH010000002.1"/>
</dbReference>
<sequence length="258" mass="27741">MDDGNTTSAGRESGTGHAAGAPAHPSLEEACQALVSTGSYVMTPDAVSQCLGVERGGWAWFARHWDELALDTYAAQTGTRRLRRYGHFSLSRAGDIVVRPHVAFVQPQESNPLYVEVDRHFEPLTDAFVAEPVLTSLIRMLGQVAACLDDADEWNVKVHPFRVMAEADGEGQPTPEGRHRDGVTLVTSLLIDRVNAAGGESTVYDLDGAALMSTTLSRPGALLLGDDRATLHGVSPIRPLDASLPAYRDVLVTTLTPR</sequence>